<evidence type="ECO:0000256" key="3">
    <source>
        <dbReference type="ARBA" id="ARBA00022448"/>
    </source>
</evidence>
<evidence type="ECO:0000256" key="2">
    <source>
        <dbReference type="ARBA" id="ARBA00009212"/>
    </source>
</evidence>
<dbReference type="EMBL" id="CP021121">
    <property type="protein sequence ID" value="ARQ68900.1"/>
    <property type="molecule type" value="Genomic_DNA"/>
</dbReference>
<dbReference type="KEGG" id="smao:CAG99_08515"/>
<keyword evidence="5 8" id="KW-0812">Transmembrane</keyword>
<dbReference type="Pfam" id="PF04066">
    <property type="entry name" value="MrpF_PhaF"/>
    <property type="match status" value="1"/>
</dbReference>
<comment type="similarity">
    <text evidence="2">Belongs to the CPA3 antiporters (TC 2.A.63) subunit F family.</text>
</comment>
<name>A0A1W7CX39_9ACTN</name>
<reference evidence="9 10" key="1">
    <citation type="submission" date="2017-05" db="EMBL/GenBank/DDBJ databases">
        <title>Complete genome sequence of Streptomyces sp. SCSIO 03032 revealed the diverse biosynthetic pathways for its bioactive secondary metabolites.</title>
        <authorList>
            <person name="Ma L."/>
            <person name="Zhu Y."/>
            <person name="Zhang W."/>
            <person name="Zhang G."/>
            <person name="Tian X."/>
            <person name="Zhang S."/>
            <person name="Zhang C."/>
        </authorList>
    </citation>
    <scope>NUCLEOTIDE SEQUENCE [LARGE SCALE GENOMIC DNA]</scope>
    <source>
        <strain evidence="9 10">SCSIO 03032</strain>
    </source>
</reference>
<evidence type="ECO:0000313" key="10">
    <source>
        <dbReference type="Proteomes" id="UP000194218"/>
    </source>
</evidence>
<evidence type="ECO:0000256" key="6">
    <source>
        <dbReference type="ARBA" id="ARBA00022989"/>
    </source>
</evidence>
<keyword evidence="4" id="KW-1003">Cell membrane</keyword>
<keyword evidence="10" id="KW-1185">Reference proteome</keyword>
<feature type="transmembrane region" description="Helical" evidence="8">
    <location>
        <begin position="34"/>
        <end position="53"/>
    </location>
</feature>
<dbReference type="GO" id="GO:0005886">
    <property type="term" value="C:plasma membrane"/>
    <property type="evidence" value="ECO:0007669"/>
    <property type="project" value="UniProtKB-SubCell"/>
</dbReference>
<keyword evidence="7 8" id="KW-0472">Membrane</keyword>
<dbReference type="PANTHER" id="PTHR34702:SF1">
    <property type="entry name" value="NA(+)_H(+) ANTIPORTER SUBUNIT F"/>
    <property type="match status" value="1"/>
</dbReference>
<comment type="subcellular location">
    <subcellularLocation>
        <location evidence="1">Cell membrane</location>
        <topology evidence="1">Multi-pass membrane protein</topology>
    </subcellularLocation>
</comment>
<dbReference type="InterPro" id="IPR007208">
    <property type="entry name" value="MrpF/PhaF-like"/>
</dbReference>
<accession>A0A1W7CX39</accession>
<evidence type="ECO:0000256" key="7">
    <source>
        <dbReference type="ARBA" id="ARBA00023136"/>
    </source>
</evidence>
<keyword evidence="3" id="KW-0813">Transport</keyword>
<gene>
    <name evidence="9" type="ORF">CAG99_08515</name>
</gene>
<evidence type="ECO:0000256" key="4">
    <source>
        <dbReference type="ARBA" id="ARBA00022475"/>
    </source>
</evidence>
<evidence type="ECO:0000256" key="8">
    <source>
        <dbReference type="SAM" id="Phobius"/>
    </source>
</evidence>
<sequence>MNVVFTVTLALLAASALLVLPRLLRGPGVLDRIVSLDVLVTLIVCALAVNVAANDAVLSVPLLLVLVLLGFIGSVTAAHLVEEREDIR</sequence>
<evidence type="ECO:0000256" key="5">
    <source>
        <dbReference type="ARBA" id="ARBA00022692"/>
    </source>
</evidence>
<keyword evidence="6 8" id="KW-1133">Transmembrane helix</keyword>
<dbReference type="Proteomes" id="UP000194218">
    <property type="component" value="Chromosome"/>
</dbReference>
<dbReference type="AlphaFoldDB" id="A0A1W7CX39"/>
<dbReference type="RefSeq" id="WP_086158399.1">
    <property type="nucleotide sequence ID" value="NZ_CP021121.1"/>
</dbReference>
<evidence type="ECO:0000313" key="9">
    <source>
        <dbReference type="EMBL" id="ARQ68900.1"/>
    </source>
</evidence>
<organism evidence="9 10">
    <name type="scientific">Streptomyces marincola</name>
    <dbReference type="NCBI Taxonomy" id="2878388"/>
    <lineage>
        <taxon>Bacteria</taxon>
        <taxon>Bacillati</taxon>
        <taxon>Actinomycetota</taxon>
        <taxon>Actinomycetes</taxon>
        <taxon>Kitasatosporales</taxon>
        <taxon>Streptomycetaceae</taxon>
        <taxon>Streptomyces</taxon>
    </lineage>
</organism>
<dbReference type="GO" id="GO:0015385">
    <property type="term" value="F:sodium:proton antiporter activity"/>
    <property type="evidence" value="ECO:0007669"/>
    <property type="project" value="TreeGrafter"/>
</dbReference>
<protein>
    <submittedName>
        <fullName evidence="9">Sodium:proton antiporter</fullName>
    </submittedName>
</protein>
<evidence type="ECO:0000256" key="1">
    <source>
        <dbReference type="ARBA" id="ARBA00004651"/>
    </source>
</evidence>
<dbReference type="PANTHER" id="PTHR34702">
    <property type="entry name" value="NA(+)/H(+) ANTIPORTER SUBUNIT F1"/>
    <property type="match status" value="1"/>
</dbReference>
<feature type="transmembrane region" description="Helical" evidence="8">
    <location>
        <begin position="60"/>
        <end position="81"/>
    </location>
</feature>
<proteinExistence type="inferred from homology"/>